<dbReference type="EMBL" id="HBUF01582094">
    <property type="protein sequence ID" value="CAG6770546.1"/>
    <property type="molecule type" value="Transcribed_RNA"/>
</dbReference>
<name>A0A8D9EYD5_9HEMI</name>
<evidence type="ECO:0000256" key="4">
    <source>
        <dbReference type="SAM" id="Coils"/>
    </source>
</evidence>
<keyword evidence="2" id="KW-0863">Zinc-finger</keyword>
<sequence length="550" mass="62121">MDNFKVEQVNGRYKLLFEDYSFRYSNLIGNTGYRWNCELKTCPAHVHTNRDKSLITGGDYLHNHEKETTTSPKSPRSTPLTSRRDKSVGSKIIVTSTPKPPTTGTQSTVAEKSSFLDQHSSDPDKRTSLLEERNAAITTIMNKEQENEQLQVQITALKAELSEAETLITNLRQSLKSTEDAWAADKKELAKLRKPDNIPTVAISSSSNSSSNNGSQDSTFSSNPKTKLTIIGDSHVHNLLPVLCKLFPPSFDIKCHAKSGSGTGDVSSVTVREHGAQDWVFVFAGTNDICKKSWSNIEASLAEIIIKFSGSKLVFILVPPRRKSTEFNGHIHALNVKISTFLDKKNVMYVNPALVLNNNNYNRDGLHLNRVGKRTLCQMLKSHVLENKLFKTLTKPSHTSSESVPPQPITSNKTNNHKQNNSNHKQSNMHDNKHKKNTQTQHTYSHRAGPTNRYPHTQSGDNYQSHVRRGNSGRSNKKQYNSRIFESRSYPHPGIPGYHPSACCSCAHSNHSYYNYPYQYPPPTHYDDYGPYESYDHYYDSNPHFLNLRR</sequence>
<dbReference type="Gene3D" id="3.40.50.1110">
    <property type="entry name" value="SGNH hydrolase"/>
    <property type="match status" value="1"/>
</dbReference>
<feature type="compositionally biased region" description="Polar residues" evidence="5">
    <location>
        <begin position="454"/>
        <end position="465"/>
    </location>
</feature>
<keyword evidence="4" id="KW-0175">Coiled coil</keyword>
<dbReference type="Pfam" id="PF04500">
    <property type="entry name" value="FLYWCH"/>
    <property type="match status" value="1"/>
</dbReference>
<feature type="coiled-coil region" evidence="4">
    <location>
        <begin position="133"/>
        <end position="181"/>
    </location>
</feature>
<keyword evidence="1" id="KW-0479">Metal-binding</keyword>
<proteinExistence type="predicted"/>
<evidence type="ECO:0000256" key="1">
    <source>
        <dbReference type="ARBA" id="ARBA00022723"/>
    </source>
</evidence>
<feature type="compositionally biased region" description="Polar residues" evidence="5">
    <location>
        <begin position="93"/>
        <end position="118"/>
    </location>
</feature>
<dbReference type="AlphaFoldDB" id="A0A8D9EYD5"/>
<dbReference type="InterPro" id="IPR007588">
    <property type="entry name" value="Znf_FLYWCH"/>
</dbReference>
<feature type="compositionally biased region" description="Polar residues" evidence="5">
    <location>
        <begin position="395"/>
        <end position="404"/>
    </location>
</feature>
<feature type="region of interest" description="Disordered" evidence="5">
    <location>
        <begin position="62"/>
        <end position="128"/>
    </location>
</feature>
<dbReference type="InterPro" id="IPR036514">
    <property type="entry name" value="SGNH_hydro_sf"/>
</dbReference>
<evidence type="ECO:0000256" key="5">
    <source>
        <dbReference type="SAM" id="MobiDB-lite"/>
    </source>
</evidence>
<evidence type="ECO:0000259" key="6">
    <source>
        <dbReference type="Pfam" id="PF04500"/>
    </source>
</evidence>
<evidence type="ECO:0000256" key="2">
    <source>
        <dbReference type="ARBA" id="ARBA00022771"/>
    </source>
</evidence>
<evidence type="ECO:0000313" key="7">
    <source>
        <dbReference type="EMBL" id="CAG6770546.1"/>
    </source>
</evidence>
<feature type="region of interest" description="Disordered" evidence="5">
    <location>
        <begin position="200"/>
        <end position="224"/>
    </location>
</feature>
<feature type="compositionally biased region" description="Low complexity" evidence="5">
    <location>
        <begin position="204"/>
        <end position="222"/>
    </location>
</feature>
<feature type="compositionally biased region" description="Low complexity" evidence="5">
    <location>
        <begin position="410"/>
        <end position="426"/>
    </location>
</feature>
<dbReference type="CDD" id="cd00229">
    <property type="entry name" value="SGNH_hydrolase"/>
    <property type="match status" value="1"/>
</dbReference>
<feature type="compositionally biased region" description="Low complexity" evidence="5">
    <location>
        <begin position="69"/>
        <end position="81"/>
    </location>
</feature>
<keyword evidence="3" id="KW-0862">Zinc</keyword>
<dbReference type="GO" id="GO:0008270">
    <property type="term" value="F:zinc ion binding"/>
    <property type="evidence" value="ECO:0007669"/>
    <property type="project" value="UniProtKB-KW"/>
</dbReference>
<feature type="region of interest" description="Disordered" evidence="5">
    <location>
        <begin position="395"/>
        <end position="479"/>
    </location>
</feature>
<organism evidence="7">
    <name type="scientific">Cacopsylla melanoneura</name>
    <dbReference type="NCBI Taxonomy" id="428564"/>
    <lineage>
        <taxon>Eukaryota</taxon>
        <taxon>Metazoa</taxon>
        <taxon>Ecdysozoa</taxon>
        <taxon>Arthropoda</taxon>
        <taxon>Hexapoda</taxon>
        <taxon>Insecta</taxon>
        <taxon>Pterygota</taxon>
        <taxon>Neoptera</taxon>
        <taxon>Paraneoptera</taxon>
        <taxon>Hemiptera</taxon>
        <taxon>Sternorrhyncha</taxon>
        <taxon>Psylloidea</taxon>
        <taxon>Psyllidae</taxon>
        <taxon>Psyllinae</taxon>
        <taxon>Cacopsylla</taxon>
    </lineage>
</organism>
<dbReference type="SUPFAM" id="SSF52266">
    <property type="entry name" value="SGNH hydrolase"/>
    <property type="match status" value="1"/>
</dbReference>
<accession>A0A8D9EYD5</accession>
<feature type="compositionally biased region" description="Basic residues" evidence="5">
    <location>
        <begin position="466"/>
        <end position="477"/>
    </location>
</feature>
<feature type="domain" description="FLYWCH-type" evidence="6">
    <location>
        <begin position="10"/>
        <end position="64"/>
    </location>
</feature>
<feature type="compositionally biased region" description="Basic and acidic residues" evidence="5">
    <location>
        <begin position="119"/>
        <end position="128"/>
    </location>
</feature>
<evidence type="ECO:0000256" key="3">
    <source>
        <dbReference type="ARBA" id="ARBA00022833"/>
    </source>
</evidence>
<reference evidence="7" key="1">
    <citation type="submission" date="2021-05" db="EMBL/GenBank/DDBJ databases">
        <authorList>
            <person name="Alioto T."/>
            <person name="Alioto T."/>
            <person name="Gomez Garrido J."/>
        </authorList>
    </citation>
    <scope>NUCLEOTIDE SEQUENCE</scope>
</reference>
<protein>
    <recommendedName>
        <fullName evidence="6">FLYWCH-type domain-containing protein</fullName>
    </recommendedName>
</protein>